<dbReference type="Proteomes" id="UP000231259">
    <property type="component" value="Unassembled WGS sequence"/>
</dbReference>
<dbReference type="RefSeq" id="WP_099912887.1">
    <property type="nucleotide sequence ID" value="NZ_AWWI01000144.1"/>
</dbReference>
<reference evidence="2 3" key="1">
    <citation type="submission" date="2013-09" db="EMBL/GenBank/DDBJ databases">
        <title>Genome sequencing of Phaeobacter antarcticus sp. nov. SM1211.</title>
        <authorList>
            <person name="Zhang X.-Y."/>
            <person name="Liu C."/>
            <person name="Chen X.-L."/>
            <person name="Xie B.-B."/>
            <person name="Qin Q.-L."/>
            <person name="Rong J.-C."/>
            <person name="Zhang Y.-Z."/>
        </authorList>
    </citation>
    <scope>NUCLEOTIDE SEQUENCE [LARGE SCALE GENOMIC DNA]</scope>
    <source>
        <strain evidence="2 3">SM1211</strain>
    </source>
</reference>
<evidence type="ECO:0000313" key="3">
    <source>
        <dbReference type="Proteomes" id="UP000231259"/>
    </source>
</evidence>
<proteinExistence type="predicted"/>
<keyword evidence="3" id="KW-1185">Reference proteome</keyword>
<dbReference type="InterPro" id="IPR018959">
    <property type="entry name" value="DUF1989"/>
</dbReference>
<comment type="caution">
    <text evidence="2">The sequence shown here is derived from an EMBL/GenBank/DDBJ whole genome shotgun (WGS) entry which is preliminary data.</text>
</comment>
<dbReference type="EMBL" id="AWWI01000144">
    <property type="protein sequence ID" value="PIL17936.1"/>
    <property type="molecule type" value="Genomic_DNA"/>
</dbReference>
<accession>A0A2G8R8Q4</accession>
<dbReference type="OrthoDB" id="9772660at2"/>
<protein>
    <recommendedName>
        <fullName evidence="1">DUF1989 domain-containing protein</fullName>
    </recommendedName>
</protein>
<dbReference type="Pfam" id="PF09347">
    <property type="entry name" value="DUF1989"/>
    <property type="match status" value="1"/>
</dbReference>
<name>A0A2G8R8Q4_9RHOB</name>
<dbReference type="PANTHER" id="PTHR31527:SF0">
    <property type="entry name" value="RE64534P"/>
    <property type="match status" value="1"/>
</dbReference>
<evidence type="ECO:0000259" key="1">
    <source>
        <dbReference type="Pfam" id="PF09347"/>
    </source>
</evidence>
<dbReference type="AlphaFoldDB" id="A0A2G8R8Q4"/>
<gene>
    <name evidence="2" type="ORF">P775_22305</name>
</gene>
<organism evidence="2 3">
    <name type="scientific">Puniceibacterium antarcticum</name>
    <dbReference type="NCBI Taxonomy" id="1206336"/>
    <lineage>
        <taxon>Bacteria</taxon>
        <taxon>Pseudomonadati</taxon>
        <taxon>Pseudomonadota</taxon>
        <taxon>Alphaproteobacteria</taxon>
        <taxon>Rhodobacterales</taxon>
        <taxon>Paracoccaceae</taxon>
        <taxon>Puniceibacterium</taxon>
    </lineage>
</organism>
<evidence type="ECO:0000313" key="2">
    <source>
        <dbReference type="EMBL" id="PIL17936.1"/>
    </source>
</evidence>
<feature type="domain" description="DUF1989" evidence="1">
    <location>
        <begin position="9"/>
        <end position="173"/>
    </location>
</feature>
<sequence>MYTEPDLFTLPARRGRAVRLGAGEAIQIINTHGSQVVDTWVFNAEDLTEFLSNEHMRPTLGKLWPGKGDALITNLRRAIMVIEEDTSPGRHDTLIAACDDYRYGLLGCTEYHDNCTDNLHAAMRRIGLEAPECPSPLNLWMNIPVSADGSTGWGEPLSKPGDHVILRAAMDCVVAMSACPQDMLPINGAACQPTEAHYRILHRST</sequence>
<dbReference type="PANTHER" id="PTHR31527">
    <property type="entry name" value="RE64534P"/>
    <property type="match status" value="1"/>
</dbReference>